<feature type="transmembrane region" description="Helical" evidence="1">
    <location>
        <begin position="145"/>
        <end position="167"/>
    </location>
</feature>
<feature type="transmembrane region" description="Helical" evidence="1">
    <location>
        <begin position="87"/>
        <end position="107"/>
    </location>
</feature>
<dbReference type="Proteomes" id="UP000280368">
    <property type="component" value="Unassembled WGS sequence"/>
</dbReference>
<feature type="transmembrane region" description="Helical" evidence="1">
    <location>
        <begin position="6"/>
        <end position="28"/>
    </location>
</feature>
<comment type="caution">
    <text evidence="2">The sequence shown here is derived from an EMBL/GenBank/DDBJ whole genome shotgun (WGS) entry which is preliminary data.</text>
</comment>
<feature type="transmembrane region" description="Helical" evidence="1">
    <location>
        <begin position="440"/>
        <end position="456"/>
    </location>
</feature>
<feature type="transmembrane region" description="Helical" evidence="1">
    <location>
        <begin position="378"/>
        <end position="402"/>
    </location>
</feature>
<dbReference type="EMBL" id="REFH01000011">
    <property type="protein sequence ID" value="RMA73104.1"/>
    <property type="molecule type" value="Genomic_DNA"/>
</dbReference>
<feature type="transmembrane region" description="Helical" evidence="1">
    <location>
        <begin position="231"/>
        <end position="248"/>
    </location>
</feature>
<feature type="transmembrane region" description="Helical" evidence="1">
    <location>
        <begin position="179"/>
        <end position="203"/>
    </location>
</feature>
<sequence>MKEGHFNIISHPEIILCYLSVLPVIYWFFKNSLDSKVFVYGILFIISFSGGTLELFGFSTTYTRLIMEALVGFIFIRTFIIPENKRFHFPSIIIVVGFIIIALFSYLLNSLKFIQLILFYRDFLPIFFFFYALTNTLFTKKEERLLTKLVFCLFVSQIFSAMIKVAVLGNIAEEFIGTIINQGGSVTIIFALFGASYCIVSYLLKSEKKYLLGIVGFFIFSLTGGKRATIFYFPLIYFIAIYLINLKVKKSTINIGKKIATSLLLVFLIVYTSARIMPSLNPENQVGGSFDYEFIINYSQEYTAGEKQGRGFIGRSEAPAYLTNLLISQNSEKMLFGFGAGQLVKSEYNEYTNGKTSDEITESKYGVGYGARTGFLQMLLQVGFLGVVFYTLFFISLFVTLLRKNIIKFKKRDTILYLTSLLIIIIILLDYYTYSFVSSMIGAISLSFMWVLGVTFRKTLPSKGSE</sequence>
<feature type="transmembrane region" description="Helical" evidence="1">
    <location>
        <begin position="113"/>
        <end position="133"/>
    </location>
</feature>
<evidence type="ECO:0008006" key="4">
    <source>
        <dbReference type="Google" id="ProtNLM"/>
    </source>
</evidence>
<feature type="transmembrane region" description="Helical" evidence="1">
    <location>
        <begin position="414"/>
        <end position="434"/>
    </location>
</feature>
<organism evidence="2 3">
    <name type="scientific">Flavobacterium weaverense</name>
    <dbReference type="NCBI Taxonomy" id="271156"/>
    <lineage>
        <taxon>Bacteria</taxon>
        <taxon>Pseudomonadati</taxon>
        <taxon>Bacteroidota</taxon>
        <taxon>Flavobacteriia</taxon>
        <taxon>Flavobacteriales</taxon>
        <taxon>Flavobacteriaceae</taxon>
        <taxon>Flavobacterium</taxon>
    </lineage>
</organism>
<evidence type="ECO:0000313" key="3">
    <source>
        <dbReference type="Proteomes" id="UP000280368"/>
    </source>
</evidence>
<evidence type="ECO:0000313" key="2">
    <source>
        <dbReference type="EMBL" id="RMA73104.1"/>
    </source>
</evidence>
<protein>
    <recommendedName>
        <fullName evidence="4">O-antigen ligase-like membrane protein</fullName>
    </recommendedName>
</protein>
<dbReference type="AlphaFoldDB" id="A0A3L9ZLE5"/>
<gene>
    <name evidence="2" type="ORF">BC961_2708</name>
</gene>
<keyword evidence="3" id="KW-1185">Reference proteome</keyword>
<accession>A0A3L9ZLE5</accession>
<reference evidence="2 3" key="1">
    <citation type="submission" date="2018-10" db="EMBL/GenBank/DDBJ databases">
        <title>Genomic Encyclopedia of Archaeal and Bacterial Type Strains, Phase II (KMG-II): from individual species to whole genera.</title>
        <authorList>
            <person name="Goeker M."/>
        </authorList>
    </citation>
    <scope>NUCLEOTIDE SEQUENCE [LARGE SCALE GENOMIC DNA]</scope>
    <source>
        <strain evidence="2 3">DSM 19727</strain>
    </source>
</reference>
<keyword evidence="1" id="KW-1133">Transmembrane helix</keyword>
<feature type="transmembrane region" description="Helical" evidence="1">
    <location>
        <begin position="37"/>
        <end position="56"/>
    </location>
</feature>
<proteinExistence type="predicted"/>
<feature type="transmembrane region" description="Helical" evidence="1">
    <location>
        <begin position="260"/>
        <end position="277"/>
    </location>
</feature>
<name>A0A3L9ZLE5_9FLAO</name>
<evidence type="ECO:0000256" key="1">
    <source>
        <dbReference type="SAM" id="Phobius"/>
    </source>
</evidence>
<feature type="transmembrane region" description="Helical" evidence="1">
    <location>
        <begin position="210"/>
        <end position="225"/>
    </location>
</feature>
<keyword evidence="1" id="KW-0812">Transmembrane</keyword>
<dbReference type="RefSeq" id="WP_170151318.1">
    <property type="nucleotide sequence ID" value="NZ_REFH01000011.1"/>
</dbReference>
<keyword evidence="1" id="KW-0472">Membrane</keyword>